<gene>
    <name evidence="2" type="ORF">VV01_14295</name>
</gene>
<evidence type="ECO:0000313" key="3">
    <source>
        <dbReference type="Proteomes" id="UP000037397"/>
    </source>
</evidence>
<dbReference type="EMBL" id="LAIR01000002">
    <property type="protein sequence ID" value="KNX38049.1"/>
    <property type="molecule type" value="Genomic_DNA"/>
</dbReference>
<dbReference type="AlphaFoldDB" id="A0A0L6CJZ8"/>
<comment type="caution">
    <text evidence="2">The sequence shown here is derived from an EMBL/GenBank/DDBJ whole genome shotgun (WGS) entry which is preliminary data.</text>
</comment>
<evidence type="ECO:0000256" key="1">
    <source>
        <dbReference type="SAM" id="MobiDB-lite"/>
    </source>
</evidence>
<sequence>MDGQAAPDVVPEEELLVDDEDDAESDELADDVLVEDVVEDEVLDAVVLEEELLPSPRLSLR</sequence>
<feature type="compositionally biased region" description="Acidic residues" evidence="1">
    <location>
        <begin position="10"/>
        <end position="25"/>
    </location>
</feature>
<feature type="region of interest" description="Disordered" evidence="1">
    <location>
        <begin position="1"/>
        <end position="25"/>
    </location>
</feature>
<accession>A0A0L6CJZ8</accession>
<proteinExistence type="predicted"/>
<protein>
    <submittedName>
        <fullName evidence="2">Uncharacterized protein</fullName>
    </submittedName>
</protein>
<name>A0A0L6CJZ8_9MICO</name>
<evidence type="ECO:0000313" key="2">
    <source>
        <dbReference type="EMBL" id="KNX38049.1"/>
    </source>
</evidence>
<keyword evidence="3" id="KW-1185">Reference proteome</keyword>
<dbReference type="Proteomes" id="UP000037397">
    <property type="component" value="Unassembled WGS sequence"/>
</dbReference>
<reference evidence="3" key="1">
    <citation type="submission" date="2015-03" db="EMBL/GenBank/DDBJ databases">
        <title>Luteipulveratus halotolerans sp. nov., a novel actinobacterium (Dermacoccaceae) from Sarawak, Malaysia.</title>
        <authorList>
            <person name="Juboi H."/>
            <person name="Basik A."/>
            <person name="Shamsul S.S."/>
            <person name="Arnold P."/>
            <person name="Schmitt E.K."/>
            <person name="Sanglier J.-J."/>
            <person name="Yeo T."/>
        </authorList>
    </citation>
    <scope>NUCLEOTIDE SEQUENCE [LARGE SCALE GENOMIC DNA]</scope>
    <source>
        <strain evidence="3">C296001</strain>
    </source>
</reference>
<organism evidence="2 3">
    <name type="scientific">Luteipulveratus halotolerans</name>
    <dbReference type="NCBI Taxonomy" id="1631356"/>
    <lineage>
        <taxon>Bacteria</taxon>
        <taxon>Bacillati</taxon>
        <taxon>Actinomycetota</taxon>
        <taxon>Actinomycetes</taxon>
        <taxon>Micrococcales</taxon>
        <taxon>Dermacoccaceae</taxon>
        <taxon>Luteipulveratus</taxon>
    </lineage>
</organism>